<dbReference type="AlphaFoldDB" id="A0A1I8FAY7"/>
<proteinExistence type="predicted"/>
<dbReference type="SUPFAM" id="SSF50104">
    <property type="entry name" value="Translation proteins SH3-like domain"/>
    <property type="match status" value="1"/>
</dbReference>
<reference evidence="3" key="1">
    <citation type="submission" date="2016-11" db="UniProtKB">
        <authorList>
            <consortium name="WormBaseParasite"/>
        </authorList>
    </citation>
    <scope>IDENTIFICATION</scope>
</reference>
<evidence type="ECO:0000256" key="1">
    <source>
        <dbReference type="SAM" id="Phobius"/>
    </source>
</evidence>
<evidence type="ECO:0000313" key="3">
    <source>
        <dbReference type="WBParaSite" id="maker-unitig_26040-snap-gene-0.3-mRNA-1"/>
    </source>
</evidence>
<dbReference type="Proteomes" id="UP000095280">
    <property type="component" value="Unplaced"/>
</dbReference>
<organism evidence="2 3">
    <name type="scientific">Macrostomum lignano</name>
    <dbReference type="NCBI Taxonomy" id="282301"/>
    <lineage>
        <taxon>Eukaryota</taxon>
        <taxon>Metazoa</taxon>
        <taxon>Spiralia</taxon>
        <taxon>Lophotrochozoa</taxon>
        <taxon>Platyhelminthes</taxon>
        <taxon>Rhabditophora</taxon>
        <taxon>Macrostomorpha</taxon>
        <taxon>Macrostomida</taxon>
        <taxon>Macrostomidae</taxon>
        <taxon>Macrostomum</taxon>
    </lineage>
</organism>
<feature type="transmembrane region" description="Helical" evidence="1">
    <location>
        <begin position="140"/>
        <end position="159"/>
    </location>
</feature>
<dbReference type="Gene3D" id="4.10.950.10">
    <property type="entry name" value="Ribosomal protein L2, domain 3"/>
    <property type="match status" value="1"/>
</dbReference>
<protein>
    <submittedName>
        <fullName evidence="3">60S ribosomal protein L8</fullName>
    </submittedName>
</protein>
<dbReference type="InterPro" id="IPR014726">
    <property type="entry name" value="Ribosomal_uL2_dom3"/>
</dbReference>
<keyword evidence="2" id="KW-1185">Reference proteome</keyword>
<evidence type="ECO:0000313" key="2">
    <source>
        <dbReference type="Proteomes" id="UP000095280"/>
    </source>
</evidence>
<dbReference type="InterPro" id="IPR008991">
    <property type="entry name" value="Translation_prot_SH3-like_sf"/>
</dbReference>
<accession>A0A1I8FAY7</accession>
<keyword evidence="1" id="KW-1133">Transmembrane helix</keyword>
<sequence>MPKAPSSAALRGNYATLIAHNPETKRSRMKLPQRSQEDCAVRLSGYDCRGGRIDKPIMKAAGPTGSFKVKRNCWPKVRGVCMNRWTIRSAAATTSTSANASTIRRDTSAGRKVGLIAARRTGAPRHQGGHRQGPERVKKILFAVLTVVYAGCLFVRRAVFGWTNEQKLNLLSAK</sequence>
<keyword evidence="1" id="KW-0812">Transmembrane</keyword>
<dbReference type="WBParaSite" id="maker-unitig_26040-snap-gene-0.3-mRNA-1">
    <property type="protein sequence ID" value="maker-unitig_26040-snap-gene-0.3-mRNA-1"/>
    <property type="gene ID" value="maker-unitig_26040-snap-gene-0.3"/>
</dbReference>
<name>A0A1I8FAY7_9PLAT</name>
<keyword evidence="1" id="KW-0472">Membrane</keyword>